<keyword evidence="2" id="KW-1185">Reference proteome</keyword>
<evidence type="ECO:0000313" key="2">
    <source>
        <dbReference type="Proteomes" id="UP000278962"/>
    </source>
</evidence>
<organism evidence="1 2">
    <name type="scientific">Solirubrobacter pauli</name>
    <dbReference type="NCBI Taxonomy" id="166793"/>
    <lineage>
        <taxon>Bacteria</taxon>
        <taxon>Bacillati</taxon>
        <taxon>Actinomycetota</taxon>
        <taxon>Thermoleophilia</taxon>
        <taxon>Solirubrobacterales</taxon>
        <taxon>Solirubrobacteraceae</taxon>
        <taxon>Solirubrobacter</taxon>
    </lineage>
</organism>
<name>A0A660LB01_9ACTN</name>
<accession>A0A660LB01</accession>
<proteinExistence type="predicted"/>
<evidence type="ECO:0000313" key="1">
    <source>
        <dbReference type="EMBL" id="RKQ90204.1"/>
    </source>
</evidence>
<gene>
    <name evidence="1" type="ORF">C8N24_0003</name>
</gene>
<dbReference type="Proteomes" id="UP000278962">
    <property type="component" value="Unassembled WGS sequence"/>
</dbReference>
<dbReference type="EMBL" id="RBIL01000001">
    <property type="protein sequence ID" value="RKQ90204.1"/>
    <property type="molecule type" value="Genomic_DNA"/>
</dbReference>
<sequence length="239" mass="25013">MRRGREIERVPGVDFSAVRLARNGVATWQQAGTGGARMVAQSGGRLLEHAVGIDPGYVGVGGSVVAWRAAGMIRVRLGRLTPAGVLVRAGEVRIEADRKLRARLGDGAAVPLGAPYDSGDTSSGGDGVDALAIEGQFVAARYSADRSGTSAGALLRIVDLSTRAARNVCETVSGYVQRFVLAPSGRAVCAMRADGDQLQIRAENDVLDQGPGLSLDSLVRRGNELVWVKDGLERTAPLP</sequence>
<dbReference type="AlphaFoldDB" id="A0A660LB01"/>
<reference evidence="1 2" key="1">
    <citation type="submission" date="2018-10" db="EMBL/GenBank/DDBJ databases">
        <title>Genomic Encyclopedia of Archaeal and Bacterial Type Strains, Phase II (KMG-II): from individual species to whole genera.</title>
        <authorList>
            <person name="Goeker M."/>
        </authorList>
    </citation>
    <scope>NUCLEOTIDE SEQUENCE [LARGE SCALE GENOMIC DNA]</scope>
    <source>
        <strain evidence="1 2">DSM 14954</strain>
    </source>
</reference>
<protein>
    <submittedName>
        <fullName evidence="1">Uncharacterized protein</fullName>
    </submittedName>
</protein>
<comment type="caution">
    <text evidence="1">The sequence shown here is derived from an EMBL/GenBank/DDBJ whole genome shotgun (WGS) entry which is preliminary data.</text>
</comment>